<evidence type="ECO:0000313" key="3">
    <source>
        <dbReference type="Proteomes" id="UP000823046"/>
    </source>
</evidence>
<dbReference type="InterPro" id="IPR036420">
    <property type="entry name" value="BRCT_dom_sf"/>
</dbReference>
<sequence length="765" mass="84614">MDSSVGAKKRERHGHDFPDRWQDCKRKQVQQHEYTQHSQNCDENPHLLPPKVAVSLTSPCKSTQSPSDKLVENRSALPALSGMDLYIVEDEPISFASIEHTAKLCNARVSRLFHQGISHFVVPHFDPKRKKLPRDFVELLTTRCPVPKLFPNSPNDAALGTAMALNFLGGMGANSEQLVYVVSPSWIDDCAKTGFRLSEGHYISTTFCMIFLKDVHLSMGNLVNNIKEKVCFEDYQPKEGLNFKNSLDASSSKSSYKSKVLLGDGEKVSITPIQEEDRSLIVDDTTSFIDTERNRSISELAIPEEGEWVETKSNHEDSQIFRAKVLSRWQANKTWYFRLKSPDIGAAYTEPLKNVRMDGIWSTTLLLDLGRGRRSRRSSCKSTGFSEEKTNSESQTMSSNAISPSALLLKLLDENKNETLAGNHEKQNACTQNVLMNGNLNVQRMHAENLPIANVDPQAENMNLCLAFDEKDPPFRMFSLGSLFNLNVDSDLNKLWNRANQTIVSPFSIGINSISSLKSSATVISEKQNSIDCTGIEEPLVRQSVVVPNSTLNKVRRGNRKITAGSTDMAVHSTDGDVTNRKLESTLKQRGELYASLAGRSSDADGISKRSPLVQLTINDIPCNIDPPPYKKGKPHPESVGDTPHCCNFGSCEQKQTNFAKNELLRDENHIGEHLFYNMAFSLPASATYNSLRNCELEGIHLEAMGKESFCASDYDSGGLRNSTVSLKSMNICRGGGLSASPKGGNKTAVNTSMINATSHPVGTP</sequence>
<name>A0ABQ7JCP5_9APIC</name>
<accession>A0ABQ7JCP5</accession>
<evidence type="ECO:0000256" key="1">
    <source>
        <dbReference type="SAM" id="MobiDB-lite"/>
    </source>
</evidence>
<protein>
    <recommendedName>
        <fullName evidence="4">BRCT domain-containing protein</fullName>
    </recommendedName>
</protein>
<dbReference type="Proteomes" id="UP000823046">
    <property type="component" value="Unassembled WGS sequence"/>
</dbReference>
<comment type="caution">
    <text evidence="2">The sequence shown here is derived from an EMBL/GenBank/DDBJ whole genome shotgun (WGS) entry which is preliminary data.</text>
</comment>
<proteinExistence type="predicted"/>
<feature type="compositionally biased region" description="Polar residues" evidence="1">
    <location>
        <begin position="748"/>
        <end position="765"/>
    </location>
</feature>
<dbReference type="Gene3D" id="3.40.50.10190">
    <property type="entry name" value="BRCT domain"/>
    <property type="match status" value="1"/>
</dbReference>
<organism evidence="2 3">
    <name type="scientific">Cardiosporidium cionae</name>
    <dbReference type="NCBI Taxonomy" id="476202"/>
    <lineage>
        <taxon>Eukaryota</taxon>
        <taxon>Sar</taxon>
        <taxon>Alveolata</taxon>
        <taxon>Apicomplexa</taxon>
        <taxon>Aconoidasida</taxon>
        <taxon>Nephromycida</taxon>
        <taxon>Cardiosporidium</taxon>
    </lineage>
</organism>
<feature type="region of interest" description="Disordered" evidence="1">
    <location>
        <begin position="375"/>
        <end position="399"/>
    </location>
</feature>
<feature type="region of interest" description="Disordered" evidence="1">
    <location>
        <begin position="742"/>
        <end position="765"/>
    </location>
</feature>
<evidence type="ECO:0008006" key="4">
    <source>
        <dbReference type="Google" id="ProtNLM"/>
    </source>
</evidence>
<evidence type="ECO:0000313" key="2">
    <source>
        <dbReference type="EMBL" id="KAF8821754.1"/>
    </source>
</evidence>
<reference evidence="2 3" key="1">
    <citation type="journal article" date="2020" name="bioRxiv">
        <title>Metabolic contributions of an alphaproteobacterial endosymbiont in the apicomplexan Cardiosporidium cionae.</title>
        <authorList>
            <person name="Hunter E.S."/>
            <person name="Paight C.J."/>
            <person name="Lane C.E."/>
        </authorList>
    </citation>
    <scope>NUCLEOTIDE SEQUENCE [LARGE SCALE GENOMIC DNA]</scope>
    <source>
        <strain evidence="2">ESH_2018</strain>
    </source>
</reference>
<dbReference type="SUPFAM" id="SSF52113">
    <property type="entry name" value="BRCT domain"/>
    <property type="match status" value="1"/>
</dbReference>
<keyword evidence="3" id="KW-1185">Reference proteome</keyword>
<dbReference type="EMBL" id="JADAQX010000132">
    <property type="protein sequence ID" value="KAF8821754.1"/>
    <property type="molecule type" value="Genomic_DNA"/>
</dbReference>
<gene>
    <name evidence="2" type="ORF">IE077_001616</name>
</gene>
<feature type="region of interest" description="Disordered" evidence="1">
    <location>
        <begin position="1"/>
        <end position="21"/>
    </location>
</feature>